<keyword evidence="9" id="KW-0408">Iron</keyword>
<feature type="domain" description="Radical SAM core" evidence="15">
    <location>
        <begin position="21"/>
        <end position="265"/>
    </location>
</feature>
<dbReference type="SFLD" id="SFLDG01067">
    <property type="entry name" value="SPASM/twitch_domain_containing"/>
    <property type="match status" value="1"/>
</dbReference>
<evidence type="ECO:0000256" key="3">
    <source>
        <dbReference type="ARBA" id="ARBA00005155"/>
    </source>
</evidence>
<dbReference type="OrthoDB" id="9764725at2"/>
<comment type="similarity">
    <text evidence="4">Belongs to the radical SAM superfamily. NifB family.</text>
</comment>
<accession>F0S0T8</accession>
<dbReference type="SUPFAM" id="SSF102114">
    <property type="entry name" value="Radical SAM enzymes"/>
    <property type="match status" value="1"/>
</dbReference>
<dbReference type="PROSITE" id="PS51918">
    <property type="entry name" value="RADICAL_SAM"/>
    <property type="match status" value="1"/>
</dbReference>
<dbReference type="GO" id="GO:0051539">
    <property type="term" value="F:4 iron, 4 sulfur cluster binding"/>
    <property type="evidence" value="ECO:0007669"/>
    <property type="project" value="UniProtKB-KW"/>
</dbReference>
<comment type="cofactor">
    <cofactor evidence="1">
        <name>[4Fe-4S] cluster</name>
        <dbReference type="ChEBI" id="CHEBI:49883"/>
    </cofactor>
</comment>
<dbReference type="GO" id="GO:0016829">
    <property type="term" value="F:lyase activity"/>
    <property type="evidence" value="ECO:0007669"/>
    <property type="project" value="UniProtKB-KW"/>
</dbReference>
<evidence type="ECO:0000256" key="9">
    <source>
        <dbReference type="ARBA" id="ARBA00023004"/>
    </source>
</evidence>
<reference evidence="16 17" key="1">
    <citation type="journal article" date="2011" name="Stand. Genomic Sci.">
        <title>Complete genome sequence of the thermophilic sulfur-reducer Desulfurobacterium thermolithotrophum type strain (BSA(T)) from a deep-sea hydrothermal vent.</title>
        <authorList>
            <person name="Goker M."/>
            <person name="Daligault H."/>
            <person name="Mwirichia R."/>
            <person name="Lapidus A."/>
            <person name="Lucas S."/>
            <person name="Deshpande S."/>
            <person name="Pagani I."/>
            <person name="Tapia R."/>
            <person name="Cheng J.F."/>
            <person name="Goodwin L."/>
            <person name="Pitluck S."/>
            <person name="Liolios K."/>
            <person name="Ivanova N."/>
            <person name="Mavromatis K."/>
            <person name="Mikhailova N."/>
            <person name="Pati A."/>
            <person name="Chen A."/>
            <person name="Palaniappan K."/>
            <person name="Han C."/>
            <person name="Land M."/>
            <person name="Hauser L."/>
            <person name="Pan C."/>
            <person name="Brambilla E.M."/>
            <person name="Rohde M."/>
            <person name="Spring S."/>
            <person name="Sikorski J."/>
            <person name="Wirth R."/>
            <person name="Detter J.C."/>
            <person name="Woyke T."/>
            <person name="Bristow J."/>
            <person name="Eisen J.A."/>
            <person name="Markowitz V."/>
            <person name="Hugenholtz P."/>
            <person name="Kyrpides N.C."/>
            <person name="Klenk H.P."/>
        </authorList>
    </citation>
    <scope>NUCLEOTIDE SEQUENCE [LARGE SCALE GENOMIC DNA]</scope>
    <source>
        <strain evidence="17">DSM 11699 / BSA</strain>
    </source>
</reference>
<dbReference type="EMBL" id="CP002543">
    <property type="protein sequence ID" value="ADY72742.1"/>
    <property type="molecule type" value="Genomic_DNA"/>
</dbReference>
<dbReference type="InterPro" id="IPR058240">
    <property type="entry name" value="rSAM_sf"/>
</dbReference>
<dbReference type="RefSeq" id="WP_013637702.1">
    <property type="nucleotide sequence ID" value="NC_015185.1"/>
</dbReference>
<dbReference type="AlphaFoldDB" id="F0S0T8"/>
<dbReference type="Gene3D" id="3.20.20.70">
    <property type="entry name" value="Aldolase class I"/>
    <property type="match status" value="1"/>
</dbReference>
<keyword evidence="8" id="KW-0479">Metal-binding</keyword>
<evidence type="ECO:0000256" key="2">
    <source>
        <dbReference type="ARBA" id="ARBA00003522"/>
    </source>
</evidence>
<comment type="function">
    <text evidence="2">Involved in the biosynthesis of the iron-molybdenum cofactor (FeMo-co or M-cluster) found in the dinitrogenase enzyme of the nitrogenase complex in nitrogen-fixing microorganisms. NifB catalyzes the crucial step of radical SAM-dependent carbide insertion that occurs concomitant with the insertion of a 9th sulfur and the rearrangement/coupling of two [4Fe-4S] clusters into a [8Fe-9S-C] cluster, the precursor to the M-cluster.</text>
</comment>
<dbReference type="InterPro" id="IPR007197">
    <property type="entry name" value="rSAM"/>
</dbReference>
<evidence type="ECO:0000256" key="6">
    <source>
        <dbReference type="ARBA" id="ARBA00022485"/>
    </source>
</evidence>
<dbReference type="HOGENOM" id="CLU_027639_1_0_0"/>
<proteinExistence type="inferred from homology"/>
<keyword evidence="12" id="KW-0456">Lyase</keyword>
<evidence type="ECO:0000256" key="12">
    <source>
        <dbReference type="ARBA" id="ARBA00023239"/>
    </source>
</evidence>
<dbReference type="SFLD" id="SFLDS00029">
    <property type="entry name" value="Radical_SAM"/>
    <property type="match status" value="2"/>
</dbReference>
<evidence type="ECO:0000256" key="11">
    <source>
        <dbReference type="ARBA" id="ARBA00023231"/>
    </source>
</evidence>
<evidence type="ECO:0000256" key="7">
    <source>
        <dbReference type="ARBA" id="ARBA00022691"/>
    </source>
</evidence>
<dbReference type="GO" id="GO:0046872">
    <property type="term" value="F:metal ion binding"/>
    <property type="evidence" value="ECO:0007669"/>
    <property type="project" value="UniProtKB-KW"/>
</dbReference>
<sequence>MTVTTKIEKLIRKHPCYNKNAKDYGRIHLPVAPKCNVLCNFCNRKYDCSNESRPGVTSQVLTPKEAALKTIFYREKLPYLTVAGIAGPGDPLANAEKTRQTFNLIRKIYPDMHLCLSTNGLSLPENIDWIEKLGIKHVTVTVNGIDPAIVENIYSFAVKDGKVYKNREMAELIIENQIKGIRKLLSRNILVKVNTVMIPGINDNHIIEIGKFMKELGIYIYNVIPMIPVEGTVFWKKGIKKTPQKEKLKKIKNELEKLGLKIMNHCGRCRADAVGRVRGEQKRKNKFITVASSNGYDLFEVFLEKSGKIVVCRSCELEKIEE</sequence>
<dbReference type="eggNOG" id="COG0535">
    <property type="taxonomic scope" value="Bacteria"/>
</dbReference>
<keyword evidence="10" id="KW-0411">Iron-sulfur</keyword>
<dbReference type="PANTHER" id="PTHR43787">
    <property type="entry name" value="FEMO COFACTOR BIOSYNTHESIS PROTEIN NIFB-RELATED"/>
    <property type="match status" value="1"/>
</dbReference>
<name>F0S0T8_DESTD</name>
<keyword evidence="17" id="KW-1185">Reference proteome</keyword>
<dbReference type="InterPro" id="IPR006638">
    <property type="entry name" value="Elp3/MiaA/NifB-like_rSAM"/>
</dbReference>
<keyword evidence="11" id="KW-0535">Nitrogen fixation</keyword>
<evidence type="ECO:0000313" key="16">
    <source>
        <dbReference type="EMBL" id="ADY72742.1"/>
    </source>
</evidence>
<dbReference type="PANTHER" id="PTHR43787:SF13">
    <property type="entry name" value="FEMO COFACTOR BIOSYNTHESIS PROTEIN NIFB"/>
    <property type="match status" value="1"/>
</dbReference>
<protein>
    <recommendedName>
        <fullName evidence="5">FeMo cofactor biosynthesis protein NifB</fullName>
    </recommendedName>
    <alternativeName>
        <fullName evidence="14">Nitrogenase cofactor maturase NifB</fullName>
    </alternativeName>
    <alternativeName>
        <fullName evidence="13">Radical SAM assemblase NifB</fullName>
    </alternativeName>
</protein>
<evidence type="ECO:0000256" key="5">
    <source>
        <dbReference type="ARBA" id="ARBA00021702"/>
    </source>
</evidence>
<evidence type="ECO:0000256" key="1">
    <source>
        <dbReference type="ARBA" id="ARBA00001966"/>
    </source>
</evidence>
<keyword evidence="7" id="KW-0949">S-adenosyl-L-methionine</keyword>
<dbReference type="Pfam" id="PF04055">
    <property type="entry name" value="Radical_SAM"/>
    <property type="match status" value="1"/>
</dbReference>
<dbReference type="UniPathway" id="UPA00782"/>
<dbReference type="SMART" id="SM00729">
    <property type="entry name" value="Elp3"/>
    <property type="match status" value="1"/>
</dbReference>
<dbReference type="InterPro" id="IPR005980">
    <property type="entry name" value="Nase_CF_NifB"/>
</dbReference>
<evidence type="ECO:0000256" key="8">
    <source>
        <dbReference type="ARBA" id="ARBA00022723"/>
    </source>
</evidence>
<dbReference type="Proteomes" id="UP000007102">
    <property type="component" value="Chromosome"/>
</dbReference>
<reference evidence="17" key="2">
    <citation type="submission" date="2011-02" db="EMBL/GenBank/DDBJ databases">
        <title>The complete genome of Desulfurobacterium thermolithotrophum DSM 11699.</title>
        <authorList>
            <consortium name="US DOE Joint Genome Institute (JGI-PGF)"/>
            <person name="Lucas S."/>
            <person name="Copeland A."/>
            <person name="Lapidus A."/>
            <person name="Bruce D."/>
            <person name="Goodwin L."/>
            <person name="Pitluck S."/>
            <person name="Kyrpides N."/>
            <person name="Mavromatis K."/>
            <person name="Pagani I."/>
            <person name="Ivanova N."/>
            <person name="Mikhailova N."/>
            <person name="Daligault H."/>
            <person name="Detter J.C."/>
            <person name="Tapia R."/>
            <person name="Han C."/>
            <person name="Land M."/>
            <person name="Hauser L."/>
            <person name="Markowitz V."/>
            <person name="Cheng J.-F."/>
            <person name="Hugenholtz P."/>
            <person name="Woyke T."/>
            <person name="Wu D."/>
            <person name="Spring S."/>
            <person name="Brambilla E."/>
            <person name="Klenk H.-P."/>
            <person name="Eisen J.A."/>
        </authorList>
    </citation>
    <scope>NUCLEOTIDE SEQUENCE [LARGE SCALE GENOMIC DNA]</scope>
    <source>
        <strain evidence="17">DSM 11699 / BSA</strain>
    </source>
</reference>
<evidence type="ECO:0000256" key="13">
    <source>
        <dbReference type="ARBA" id="ARBA00030926"/>
    </source>
</evidence>
<evidence type="ECO:0000259" key="15">
    <source>
        <dbReference type="PROSITE" id="PS51918"/>
    </source>
</evidence>
<dbReference type="InterPro" id="IPR013785">
    <property type="entry name" value="Aldolase_TIM"/>
</dbReference>
<dbReference type="STRING" id="868864.Dester_0083"/>
<evidence type="ECO:0000313" key="17">
    <source>
        <dbReference type="Proteomes" id="UP000007102"/>
    </source>
</evidence>
<evidence type="ECO:0000256" key="14">
    <source>
        <dbReference type="ARBA" id="ARBA00032102"/>
    </source>
</evidence>
<gene>
    <name evidence="16" type="ordered locus">Dester_0083</name>
</gene>
<dbReference type="NCBIfam" id="TIGR01290">
    <property type="entry name" value="nifB"/>
    <property type="match status" value="1"/>
</dbReference>
<organism evidence="16 17">
    <name type="scientific">Desulfurobacterium thermolithotrophum (strain DSM 11699 / BSA)</name>
    <dbReference type="NCBI Taxonomy" id="868864"/>
    <lineage>
        <taxon>Bacteria</taxon>
        <taxon>Pseudomonadati</taxon>
        <taxon>Aquificota</taxon>
        <taxon>Aquificia</taxon>
        <taxon>Desulfurobacteriales</taxon>
        <taxon>Desulfurobacteriaceae</taxon>
        <taxon>Desulfurobacterium</taxon>
    </lineage>
</organism>
<dbReference type="SFLD" id="SFLDG01068">
    <property type="entry name" value="FeMo_cofactor_biosynthesis_pro"/>
    <property type="match status" value="1"/>
</dbReference>
<dbReference type="SFLD" id="SFLDF00281">
    <property type="entry name" value="FeMo_cofactor_biosynthesis_pro"/>
    <property type="match status" value="1"/>
</dbReference>
<evidence type="ECO:0000256" key="10">
    <source>
        <dbReference type="ARBA" id="ARBA00023014"/>
    </source>
</evidence>
<dbReference type="FunCoup" id="F0S0T8">
    <property type="interactions" value="133"/>
</dbReference>
<evidence type="ECO:0000256" key="4">
    <source>
        <dbReference type="ARBA" id="ARBA00006804"/>
    </source>
</evidence>
<dbReference type="KEGG" id="dte:Dester_0083"/>
<dbReference type="InParanoid" id="F0S0T8"/>
<keyword evidence="6" id="KW-0004">4Fe-4S</keyword>
<comment type="pathway">
    <text evidence="3">Cofactor biosynthesis; Fe-Mo cofactor biosynthesis.</text>
</comment>